<proteinExistence type="predicted"/>
<dbReference type="GO" id="GO:0006357">
    <property type="term" value="P:regulation of transcription by RNA polymerase II"/>
    <property type="evidence" value="ECO:0007669"/>
    <property type="project" value="InterPro"/>
</dbReference>
<keyword evidence="1" id="KW-0175">Coiled coil</keyword>
<evidence type="ECO:0000313" key="4">
    <source>
        <dbReference type="Proteomes" id="UP000318571"/>
    </source>
</evidence>
<feature type="region of interest" description="Disordered" evidence="2">
    <location>
        <begin position="197"/>
        <end position="251"/>
    </location>
</feature>
<dbReference type="AlphaFoldDB" id="A0A553NPQ0"/>
<feature type="compositionally biased region" description="Polar residues" evidence="2">
    <location>
        <begin position="240"/>
        <end position="251"/>
    </location>
</feature>
<comment type="caution">
    <text evidence="3">The sequence shown here is derived from an EMBL/GenBank/DDBJ whole genome shotgun (WGS) entry which is preliminary data.</text>
</comment>
<dbReference type="EMBL" id="VCGU01000011">
    <property type="protein sequence ID" value="TRY67422.1"/>
    <property type="molecule type" value="Genomic_DNA"/>
</dbReference>
<dbReference type="Gene3D" id="1.20.5.490">
    <property type="entry name" value="Single helix bin"/>
    <property type="match status" value="1"/>
</dbReference>
<protein>
    <submittedName>
        <fullName evidence="3">Uncharacterized protein</fullName>
    </submittedName>
</protein>
<evidence type="ECO:0000313" key="3">
    <source>
        <dbReference type="EMBL" id="TRY67422.1"/>
    </source>
</evidence>
<dbReference type="SUPFAM" id="SSF58026">
    <property type="entry name" value="Delta-sleep-inducing peptide immunoreactive peptide"/>
    <property type="match status" value="1"/>
</dbReference>
<dbReference type="Pfam" id="PF01166">
    <property type="entry name" value="TSC22"/>
    <property type="match status" value="1"/>
</dbReference>
<sequence>MKRMRSVIVESKLRELLESPQHEDMVPKALRVSPEFEDLNNFDVLRIWSKNDLKCDRDYCESSLGDFYPQYGYPYGAGNPFYMPMFSYQSSRGSSQYSSQSSQSSFASGNSQGAIDNRIEQAMDLVKSHLMNAVRSEVEELKEKIIGLETKIDHLQSENEILKAHAPSDVVQQLPQLAPTPPQMILAPPPAANNANMNNIMAGPSQPVAIQQPQPQQQQQQPQPQAVVSNGMINGHVHPQQINNGPTAQQN</sequence>
<reference evidence="3 4" key="1">
    <citation type="journal article" date="2018" name="Nat. Ecol. Evol.">
        <title>Genomic signatures of mitonuclear coevolution across populations of Tigriopus californicus.</title>
        <authorList>
            <person name="Barreto F.S."/>
            <person name="Watson E.T."/>
            <person name="Lima T.G."/>
            <person name="Willett C.S."/>
            <person name="Edmands S."/>
            <person name="Li W."/>
            <person name="Burton R.S."/>
        </authorList>
    </citation>
    <scope>NUCLEOTIDE SEQUENCE [LARGE SCALE GENOMIC DNA]</scope>
    <source>
        <strain evidence="3 4">San Diego</strain>
    </source>
</reference>
<dbReference type="PANTHER" id="PTHR12348">
    <property type="entry name" value="TSC22"/>
    <property type="match status" value="1"/>
</dbReference>
<keyword evidence="4" id="KW-1185">Reference proteome</keyword>
<gene>
    <name evidence="3" type="ORF">TCAL_03431</name>
</gene>
<dbReference type="CDD" id="cd21936">
    <property type="entry name" value="ZIP_TSC22D"/>
    <property type="match status" value="1"/>
</dbReference>
<feature type="coiled-coil region" evidence="1">
    <location>
        <begin position="131"/>
        <end position="165"/>
    </location>
</feature>
<dbReference type="Proteomes" id="UP000318571">
    <property type="component" value="Chromosome 4"/>
</dbReference>
<name>A0A553NPQ0_TIGCA</name>
<evidence type="ECO:0000256" key="2">
    <source>
        <dbReference type="SAM" id="MobiDB-lite"/>
    </source>
</evidence>
<feature type="compositionally biased region" description="Low complexity" evidence="2">
    <location>
        <begin position="211"/>
        <end position="225"/>
    </location>
</feature>
<dbReference type="STRING" id="6832.A0A553NPQ0"/>
<evidence type="ECO:0000256" key="1">
    <source>
        <dbReference type="SAM" id="Coils"/>
    </source>
</evidence>
<dbReference type="PANTHER" id="PTHR12348:SF26">
    <property type="entry name" value="PROTEIN TSCT-1"/>
    <property type="match status" value="1"/>
</dbReference>
<accession>A0A553NPQ0</accession>
<dbReference type="InterPro" id="IPR000580">
    <property type="entry name" value="TSC22/Bun"/>
</dbReference>
<organism evidence="3 4">
    <name type="scientific">Tigriopus californicus</name>
    <name type="common">Marine copepod</name>
    <dbReference type="NCBI Taxonomy" id="6832"/>
    <lineage>
        <taxon>Eukaryota</taxon>
        <taxon>Metazoa</taxon>
        <taxon>Ecdysozoa</taxon>
        <taxon>Arthropoda</taxon>
        <taxon>Crustacea</taxon>
        <taxon>Multicrustacea</taxon>
        <taxon>Hexanauplia</taxon>
        <taxon>Copepoda</taxon>
        <taxon>Harpacticoida</taxon>
        <taxon>Harpacticidae</taxon>
        <taxon>Tigriopus</taxon>
    </lineage>
</organism>